<name>A0ABV3RMI5_9RHOB</name>
<dbReference type="Proteomes" id="UP001556098">
    <property type="component" value="Unassembled WGS sequence"/>
</dbReference>
<evidence type="ECO:0000313" key="1">
    <source>
        <dbReference type="EMBL" id="MEW9919288.1"/>
    </source>
</evidence>
<reference evidence="1 2" key="1">
    <citation type="submission" date="2024-07" db="EMBL/GenBank/DDBJ databases">
        <title>Marimonas sp.nov., isolated from tidal-flat sediment.</title>
        <authorList>
            <person name="Jayan J.N."/>
            <person name="Lee S.S."/>
        </authorList>
    </citation>
    <scope>NUCLEOTIDE SEQUENCE [LARGE SCALE GENOMIC DNA]</scope>
    <source>
        <strain evidence="1 2">MJW-29</strain>
    </source>
</reference>
<proteinExistence type="predicted"/>
<keyword evidence="2" id="KW-1185">Reference proteome</keyword>
<accession>A0ABV3RMI5</accession>
<comment type="caution">
    <text evidence="1">The sequence shown here is derived from an EMBL/GenBank/DDBJ whole genome shotgun (WGS) entry which is preliminary data.</text>
</comment>
<dbReference type="EMBL" id="JBFNXX010000004">
    <property type="protein sequence ID" value="MEW9919288.1"/>
    <property type="molecule type" value="Genomic_DNA"/>
</dbReference>
<protein>
    <submittedName>
        <fullName evidence="1">Uncharacterized protein</fullName>
    </submittedName>
</protein>
<gene>
    <name evidence="1" type="ORF">AB2B41_06715</name>
</gene>
<dbReference type="RefSeq" id="WP_367876992.1">
    <property type="nucleotide sequence ID" value="NZ_JBFNXX010000004.1"/>
</dbReference>
<evidence type="ECO:0000313" key="2">
    <source>
        <dbReference type="Proteomes" id="UP001556098"/>
    </source>
</evidence>
<sequence length="42" mass="4602">MDFIARIKVFLATAYVGKGQHAPKRKQRREGAALVQALGFTG</sequence>
<organism evidence="1 2">
    <name type="scientific">Sulfitobacter sediminis</name>
    <dbReference type="NCBI Taxonomy" id="3234186"/>
    <lineage>
        <taxon>Bacteria</taxon>
        <taxon>Pseudomonadati</taxon>
        <taxon>Pseudomonadota</taxon>
        <taxon>Alphaproteobacteria</taxon>
        <taxon>Rhodobacterales</taxon>
        <taxon>Roseobacteraceae</taxon>
        <taxon>Sulfitobacter</taxon>
    </lineage>
</organism>